<dbReference type="EMBL" id="JWZT01005158">
    <property type="protein sequence ID" value="KII61991.1"/>
    <property type="molecule type" value="Genomic_DNA"/>
</dbReference>
<name>A0A0C2MK40_THEKT</name>
<organism evidence="1 2">
    <name type="scientific">Thelohanellus kitauei</name>
    <name type="common">Myxosporean</name>
    <dbReference type="NCBI Taxonomy" id="669202"/>
    <lineage>
        <taxon>Eukaryota</taxon>
        <taxon>Metazoa</taxon>
        <taxon>Cnidaria</taxon>
        <taxon>Myxozoa</taxon>
        <taxon>Myxosporea</taxon>
        <taxon>Bivalvulida</taxon>
        <taxon>Platysporina</taxon>
        <taxon>Myxobolidae</taxon>
        <taxon>Thelohanellus</taxon>
    </lineage>
</organism>
<protein>
    <submittedName>
        <fullName evidence="1">Uncharacterized protein</fullName>
    </submittedName>
</protein>
<dbReference type="AlphaFoldDB" id="A0A0C2MK40"/>
<reference evidence="1 2" key="1">
    <citation type="journal article" date="2014" name="Genome Biol. Evol.">
        <title>The genome of the myxosporean Thelohanellus kitauei shows adaptations to nutrient acquisition within its fish host.</title>
        <authorList>
            <person name="Yang Y."/>
            <person name="Xiong J."/>
            <person name="Zhou Z."/>
            <person name="Huo F."/>
            <person name="Miao W."/>
            <person name="Ran C."/>
            <person name="Liu Y."/>
            <person name="Zhang J."/>
            <person name="Feng J."/>
            <person name="Wang M."/>
            <person name="Wang M."/>
            <person name="Wang L."/>
            <person name="Yao B."/>
        </authorList>
    </citation>
    <scope>NUCLEOTIDE SEQUENCE [LARGE SCALE GENOMIC DNA]</scope>
    <source>
        <strain evidence="1">Wuqing</strain>
    </source>
</reference>
<keyword evidence="2" id="KW-1185">Reference proteome</keyword>
<sequence length="316" mass="37242">MKLSGSLIQIIHNVCLRKSIFCDMMSEILFKETSLPENFFFNRSLWMNIRLPLVCQILLPSLFSRKNGMNLVKFYWKNFDLLYTELLMSSSIKDYMFRLSMQIVTPKMKFEYLVKKGLLCKILDFVSDSLKKMGLGKGKSISRALNQTKFDEINHFNTIAEQIRDILYFPANGRQYTVEIKSHVETTAIRLVRFLVEFDDMEPITVERRHREDVSDSTEAYLLMCDLHHFITPYVIMILNFDDVANLMIREFLKIFKKDVERITANLSSQQAIEKLLTLHDIEKKPFSIFNFFQRMFLGILSECIVKRTLSDELNK</sequence>
<proteinExistence type="predicted"/>
<evidence type="ECO:0000313" key="2">
    <source>
        <dbReference type="Proteomes" id="UP000031668"/>
    </source>
</evidence>
<gene>
    <name evidence="1" type="ORF">RF11_14149</name>
</gene>
<comment type="caution">
    <text evidence="1">The sequence shown here is derived from an EMBL/GenBank/DDBJ whole genome shotgun (WGS) entry which is preliminary data.</text>
</comment>
<accession>A0A0C2MK40</accession>
<evidence type="ECO:0000313" key="1">
    <source>
        <dbReference type="EMBL" id="KII61991.1"/>
    </source>
</evidence>
<dbReference type="Proteomes" id="UP000031668">
    <property type="component" value="Unassembled WGS sequence"/>
</dbReference>